<name>A0ABP2K705_9ACTN</name>
<accession>A0ABP2K705</accession>
<comment type="caution">
    <text evidence="1">The sequence shown here is derived from an EMBL/GenBank/DDBJ whole genome shotgun (WGS) entry which is preliminary data.</text>
</comment>
<gene>
    <name evidence="1" type="ORF">HMPREF9607_01229</name>
</gene>
<sequence>MRASLQGCVRLVSHLVSIWSRSLPEFCCAMRNAQCPVVVMPRPVRKVHEEPDSLVVPVAVEGPPGES</sequence>
<evidence type="ECO:0008006" key="3">
    <source>
        <dbReference type="Google" id="ProtNLM"/>
    </source>
</evidence>
<protein>
    <recommendedName>
        <fullName evidence="3">UspA domain-containing protein</fullName>
    </recommendedName>
</protein>
<organism evidence="1 2">
    <name type="scientific">Cutibacterium modestum HL044PA1</name>
    <dbReference type="NCBI Taxonomy" id="765109"/>
    <lineage>
        <taxon>Bacteria</taxon>
        <taxon>Bacillati</taxon>
        <taxon>Actinomycetota</taxon>
        <taxon>Actinomycetes</taxon>
        <taxon>Propionibacteriales</taxon>
        <taxon>Propionibacteriaceae</taxon>
        <taxon>Cutibacterium</taxon>
        <taxon>Cutibacterium modestum</taxon>
    </lineage>
</organism>
<evidence type="ECO:0000313" key="2">
    <source>
        <dbReference type="Proteomes" id="UP000003179"/>
    </source>
</evidence>
<dbReference type="Proteomes" id="UP000003179">
    <property type="component" value="Unassembled WGS sequence"/>
</dbReference>
<evidence type="ECO:0000313" key="1">
    <source>
        <dbReference type="EMBL" id="EFS92698.1"/>
    </source>
</evidence>
<dbReference type="EMBL" id="ADZU01000019">
    <property type="protein sequence ID" value="EFS92698.1"/>
    <property type="molecule type" value="Genomic_DNA"/>
</dbReference>
<proteinExistence type="predicted"/>
<reference evidence="1" key="1">
    <citation type="submission" date="2010-08" db="EMBL/GenBank/DDBJ databases">
        <authorList>
            <person name="Weinstock G."/>
            <person name="Sodergren E."/>
            <person name="Clifton S."/>
            <person name="Fulton L."/>
            <person name="Fulton B."/>
            <person name="Courtney L."/>
            <person name="Fronick C."/>
            <person name="Harrison M."/>
            <person name="Strong C."/>
            <person name="Farmer C."/>
            <person name="Delahaunty K."/>
            <person name="Markovic C."/>
            <person name="Hall O."/>
            <person name="Minx P."/>
            <person name="Tomlinson C."/>
            <person name="Mitreva M."/>
            <person name="Hou S."/>
            <person name="Chen J."/>
            <person name="Wollam A."/>
            <person name="Pepin K.H."/>
            <person name="Johnson M."/>
            <person name="Bhonagiri V."/>
            <person name="Zhang X."/>
            <person name="Suruliraj S."/>
            <person name="Warren W."/>
            <person name="Chinwalla A."/>
            <person name="Mardis E.R."/>
            <person name="Wilson R.K."/>
        </authorList>
    </citation>
    <scope>NUCLEOTIDE SEQUENCE [LARGE SCALE GENOMIC DNA]</scope>
    <source>
        <strain evidence="1">HL044PA1</strain>
    </source>
</reference>
<keyword evidence="2" id="KW-1185">Reference proteome</keyword>